<keyword evidence="2" id="KW-1185">Reference proteome</keyword>
<gene>
    <name evidence="1" type="ORF">BDN72DRAFT_780642</name>
</gene>
<reference evidence="1 2" key="1">
    <citation type="journal article" date="2019" name="Nat. Ecol. Evol.">
        <title>Megaphylogeny resolves global patterns of mushroom evolution.</title>
        <authorList>
            <person name="Varga T."/>
            <person name="Krizsan K."/>
            <person name="Foldi C."/>
            <person name="Dima B."/>
            <person name="Sanchez-Garcia M."/>
            <person name="Sanchez-Ramirez S."/>
            <person name="Szollosi G.J."/>
            <person name="Szarkandi J.G."/>
            <person name="Papp V."/>
            <person name="Albert L."/>
            <person name="Andreopoulos W."/>
            <person name="Angelini C."/>
            <person name="Antonin V."/>
            <person name="Barry K.W."/>
            <person name="Bougher N.L."/>
            <person name="Buchanan P."/>
            <person name="Buyck B."/>
            <person name="Bense V."/>
            <person name="Catcheside P."/>
            <person name="Chovatia M."/>
            <person name="Cooper J."/>
            <person name="Damon W."/>
            <person name="Desjardin D."/>
            <person name="Finy P."/>
            <person name="Geml J."/>
            <person name="Haridas S."/>
            <person name="Hughes K."/>
            <person name="Justo A."/>
            <person name="Karasinski D."/>
            <person name="Kautmanova I."/>
            <person name="Kiss B."/>
            <person name="Kocsube S."/>
            <person name="Kotiranta H."/>
            <person name="LaButti K.M."/>
            <person name="Lechner B.E."/>
            <person name="Liimatainen K."/>
            <person name="Lipzen A."/>
            <person name="Lukacs Z."/>
            <person name="Mihaltcheva S."/>
            <person name="Morgado L.N."/>
            <person name="Niskanen T."/>
            <person name="Noordeloos M.E."/>
            <person name="Ohm R.A."/>
            <person name="Ortiz-Santana B."/>
            <person name="Ovrebo C."/>
            <person name="Racz N."/>
            <person name="Riley R."/>
            <person name="Savchenko A."/>
            <person name="Shiryaev A."/>
            <person name="Soop K."/>
            <person name="Spirin V."/>
            <person name="Szebenyi C."/>
            <person name="Tomsovsky M."/>
            <person name="Tulloss R.E."/>
            <person name="Uehling J."/>
            <person name="Grigoriev I.V."/>
            <person name="Vagvolgyi C."/>
            <person name="Papp T."/>
            <person name="Martin F.M."/>
            <person name="Miettinen O."/>
            <person name="Hibbett D.S."/>
            <person name="Nagy L.G."/>
        </authorList>
    </citation>
    <scope>NUCLEOTIDE SEQUENCE [LARGE SCALE GENOMIC DNA]</scope>
    <source>
        <strain evidence="1 2">NL-1719</strain>
    </source>
</reference>
<sequence>RIARVKVIFKLPERVQALGGLRDAPAQWPKGPLAYVEWYSLASQPEHHGMYKVKRSQSSTGAIQTSIISLSTIRQSCMLIPRFSEDDTELRWTPENVLDLAPSFFVNNWLDMYSYQTIW</sequence>
<organism evidence="1 2">
    <name type="scientific">Pluteus cervinus</name>
    <dbReference type="NCBI Taxonomy" id="181527"/>
    <lineage>
        <taxon>Eukaryota</taxon>
        <taxon>Fungi</taxon>
        <taxon>Dikarya</taxon>
        <taxon>Basidiomycota</taxon>
        <taxon>Agaricomycotina</taxon>
        <taxon>Agaricomycetes</taxon>
        <taxon>Agaricomycetidae</taxon>
        <taxon>Agaricales</taxon>
        <taxon>Pluteineae</taxon>
        <taxon>Pluteaceae</taxon>
        <taxon>Pluteus</taxon>
    </lineage>
</organism>
<name>A0ACD3A280_9AGAR</name>
<dbReference type="Proteomes" id="UP000308600">
    <property type="component" value="Unassembled WGS sequence"/>
</dbReference>
<proteinExistence type="predicted"/>
<evidence type="ECO:0000313" key="1">
    <source>
        <dbReference type="EMBL" id="TFK59489.1"/>
    </source>
</evidence>
<accession>A0ACD3A280</accession>
<protein>
    <submittedName>
        <fullName evidence="1">Uncharacterized protein</fullName>
    </submittedName>
</protein>
<feature type="non-terminal residue" evidence="1">
    <location>
        <position position="1"/>
    </location>
</feature>
<evidence type="ECO:0000313" key="2">
    <source>
        <dbReference type="Proteomes" id="UP000308600"/>
    </source>
</evidence>
<dbReference type="EMBL" id="ML208964">
    <property type="protein sequence ID" value="TFK59489.1"/>
    <property type="molecule type" value="Genomic_DNA"/>
</dbReference>